<dbReference type="AlphaFoldDB" id="A0A9P3FYU9"/>
<dbReference type="InterPro" id="IPR045338">
    <property type="entry name" value="DUF6535"/>
</dbReference>
<dbReference type="Proteomes" id="UP000703269">
    <property type="component" value="Unassembled WGS sequence"/>
</dbReference>
<dbReference type="EMBL" id="BPQB01000002">
    <property type="protein sequence ID" value="GJE85037.1"/>
    <property type="molecule type" value="Genomic_DNA"/>
</dbReference>
<feature type="transmembrane region" description="Helical" evidence="1">
    <location>
        <begin position="176"/>
        <end position="200"/>
    </location>
</feature>
<keyword evidence="1" id="KW-1133">Transmembrane helix</keyword>
<evidence type="ECO:0000313" key="4">
    <source>
        <dbReference type="Proteomes" id="UP000703269"/>
    </source>
</evidence>
<dbReference type="Pfam" id="PF20153">
    <property type="entry name" value="DUF6535"/>
    <property type="match status" value="1"/>
</dbReference>
<feature type="transmembrane region" description="Helical" evidence="1">
    <location>
        <begin position="85"/>
        <end position="106"/>
    </location>
</feature>
<evidence type="ECO:0000259" key="2">
    <source>
        <dbReference type="Pfam" id="PF20153"/>
    </source>
</evidence>
<dbReference type="OrthoDB" id="2798795at2759"/>
<keyword evidence="1" id="KW-0812">Transmembrane</keyword>
<gene>
    <name evidence="3" type="ORF">PsYK624_011140</name>
</gene>
<reference evidence="3 4" key="1">
    <citation type="submission" date="2021-08" db="EMBL/GenBank/DDBJ databases">
        <title>Draft Genome Sequence of Phanerochaete sordida strain YK-624.</title>
        <authorList>
            <person name="Mori T."/>
            <person name="Dohra H."/>
            <person name="Suzuki T."/>
            <person name="Kawagishi H."/>
            <person name="Hirai H."/>
        </authorList>
    </citation>
    <scope>NUCLEOTIDE SEQUENCE [LARGE SCALE GENOMIC DNA]</scope>
    <source>
        <strain evidence="3 4">YK-624</strain>
    </source>
</reference>
<accession>A0A9P3FYU9</accession>
<name>A0A9P3FYU9_9APHY</name>
<evidence type="ECO:0000313" key="3">
    <source>
        <dbReference type="EMBL" id="GJE85037.1"/>
    </source>
</evidence>
<sequence>MKCYAEDIDTLLVFAGLFTAFLSAFVAQTSQMLTVPDSATVTQLLALSASAQLRALGATIPPTLNSTLTSLQESSPFRPSTAARAINISLFLSLILSIASAFLGILSKQWIREYLKWNSALALPRENVLVRQGRVEAWEAWNVAVTISSIPALLELAMVLFLVGVVVLLWTLDDVVAIVVTIFASIFLAGASALTVLPVVSRRCPYKSPTAWACVAAWHFLKTRFASMLRAAQRRAPVLTRRREGTTLLNLPPSRTTSFAPSPVTPHAKSQREWDLSSCREIRGWKDGKPIKHEDALRATYQELTRLVPPSRNRVLEAVLVDIAESAVLIRALTWVKQSSQDPRVHAYSKECAMSIHPEFSDDSASCNPRSAIDLVANRYLLLALQHDSLENPHSALFYTSSIDPLPRPSDRLRHLPASRQTALEVARFLQRLSPLSRNSGGAGPVHEVVGQMLVGDLQRWVAHGNAFYQGELEICAIVQHLVQHGWPLEAWYVDALRIMVSVECQPGEFGSLRDSILLKVVRQKKLALNKHGKLVYSDRTTTLEDHEVLLLQYFCLDAGDVGEDHTTMFFITAMRWLDRTDAFRDASRTAPVLLRLCVALEAFARQVPEADEDPLSLCWYVSKIVNLLSRHISTSQLAALCPAEFRKLVHAVEKCYIWRLGPSSTNPAAPKIHLLLQAAHDDNTPCEVSQCPILQGYNTESGLVALSE</sequence>
<evidence type="ECO:0000256" key="1">
    <source>
        <dbReference type="SAM" id="Phobius"/>
    </source>
</evidence>
<keyword evidence="1" id="KW-0472">Membrane</keyword>
<proteinExistence type="predicted"/>
<feature type="transmembrane region" description="Helical" evidence="1">
    <location>
        <begin position="141"/>
        <end position="170"/>
    </location>
</feature>
<keyword evidence="4" id="KW-1185">Reference proteome</keyword>
<feature type="domain" description="DUF6535" evidence="2">
    <location>
        <begin position="3"/>
        <end position="171"/>
    </location>
</feature>
<organism evidence="3 4">
    <name type="scientific">Phanerochaete sordida</name>
    <dbReference type="NCBI Taxonomy" id="48140"/>
    <lineage>
        <taxon>Eukaryota</taxon>
        <taxon>Fungi</taxon>
        <taxon>Dikarya</taxon>
        <taxon>Basidiomycota</taxon>
        <taxon>Agaricomycotina</taxon>
        <taxon>Agaricomycetes</taxon>
        <taxon>Polyporales</taxon>
        <taxon>Phanerochaetaceae</taxon>
        <taxon>Phanerochaete</taxon>
    </lineage>
</organism>
<comment type="caution">
    <text evidence="3">The sequence shown here is derived from an EMBL/GenBank/DDBJ whole genome shotgun (WGS) entry which is preliminary data.</text>
</comment>
<protein>
    <recommendedName>
        <fullName evidence="2">DUF6535 domain-containing protein</fullName>
    </recommendedName>
</protein>